<sequence length="400" mass="45842">MGNKISVDSKPIIVILSGLVTSSSVLAIWFFYDRINRATRLDNLKETNCNVEQLNSAIDILRKEIEELKAASSKVYLNNENDEDCKSKKSFKVVRFKNTLSYMSSTSDVDYQSAWSENEGSTEEFFDFPENDLADQINTTNFSNEAIDLFDKVDSLLEGSSADHEDAFRLLTEHENEFDGNVEFLWRIAKSCRMTAQSSPDPIRQKELSFKAVDWAKKALAADESNAEANKWFAISLGATSCYVSVSEKIRNGVLFKEYIDKAIQINPSDYLLHHLLGRFSFEASIRKTLPYSAFLRYPGLSERLQRRFLKIFRVGLLRKRYHIFCIQKNFEPSHQKQTHSTLPNALLITNASILFFSLGKYDQAMHWINLALPISIMTSEDRSSHDELLVLQSKYNSYC</sequence>
<dbReference type="InterPro" id="IPR049039">
    <property type="entry name" value="RMD1-3_a_helical_rpt"/>
</dbReference>
<dbReference type="GO" id="GO:0008017">
    <property type="term" value="F:microtubule binding"/>
    <property type="evidence" value="ECO:0007669"/>
    <property type="project" value="TreeGrafter"/>
</dbReference>
<comment type="caution">
    <text evidence="11">The sequence shown here is derived from an EMBL/GenBank/DDBJ whole genome shotgun (WGS) entry which is preliminary data.</text>
</comment>
<evidence type="ECO:0000313" key="12">
    <source>
        <dbReference type="Proteomes" id="UP000789390"/>
    </source>
</evidence>
<keyword evidence="10" id="KW-0812">Transmembrane</keyword>
<keyword evidence="4" id="KW-0677">Repeat</keyword>
<evidence type="ECO:0000256" key="9">
    <source>
        <dbReference type="SAM" id="Coils"/>
    </source>
</evidence>
<evidence type="ECO:0000313" key="11">
    <source>
        <dbReference type="EMBL" id="CAH0102437.1"/>
    </source>
</evidence>
<organism evidence="11 12">
    <name type="scientific">Daphnia galeata</name>
    <dbReference type="NCBI Taxonomy" id="27404"/>
    <lineage>
        <taxon>Eukaryota</taxon>
        <taxon>Metazoa</taxon>
        <taxon>Ecdysozoa</taxon>
        <taxon>Arthropoda</taxon>
        <taxon>Crustacea</taxon>
        <taxon>Branchiopoda</taxon>
        <taxon>Diplostraca</taxon>
        <taxon>Cladocera</taxon>
        <taxon>Anomopoda</taxon>
        <taxon>Daphniidae</taxon>
        <taxon>Daphnia</taxon>
    </lineage>
</organism>
<dbReference type="PANTHER" id="PTHR16056:SF16">
    <property type="entry name" value="REGULATOR OF MICROTUBULE DYNAMICS PROTEIN 1"/>
    <property type="match status" value="1"/>
</dbReference>
<keyword evidence="12" id="KW-1185">Reference proteome</keyword>
<evidence type="ECO:0000256" key="5">
    <source>
        <dbReference type="ARBA" id="ARBA00022803"/>
    </source>
</evidence>
<comment type="subunit">
    <text evidence="2">Interacts with microtubules.</text>
</comment>
<dbReference type="Gene3D" id="1.25.40.10">
    <property type="entry name" value="Tetratricopeptide repeat domain"/>
    <property type="match status" value="1"/>
</dbReference>
<dbReference type="OrthoDB" id="512473at2759"/>
<reference evidence="11" key="1">
    <citation type="submission" date="2021-11" db="EMBL/GenBank/DDBJ databases">
        <authorList>
            <person name="Schell T."/>
        </authorList>
    </citation>
    <scope>NUCLEOTIDE SEQUENCE</scope>
    <source>
        <strain evidence="11">M5</strain>
    </source>
</reference>
<dbReference type="GO" id="GO:0005739">
    <property type="term" value="C:mitochondrion"/>
    <property type="evidence" value="ECO:0007669"/>
    <property type="project" value="TreeGrafter"/>
</dbReference>
<comment type="subcellular location">
    <subcellularLocation>
        <location evidence="1">Cytoplasm</location>
        <location evidence="1">Cytoskeleton</location>
    </subcellularLocation>
</comment>
<evidence type="ECO:0000256" key="8">
    <source>
        <dbReference type="ARBA" id="ARBA00041958"/>
    </source>
</evidence>
<dbReference type="EMBL" id="CAKKLH010000080">
    <property type="protein sequence ID" value="CAH0102437.1"/>
    <property type="molecule type" value="Genomic_DNA"/>
</dbReference>
<feature type="coiled-coil region" evidence="9">
    <location>
        <begin position="44"/>
        <end position="71"/>
    </location>
</feature>
<dbReference type="Pfam" id="PF21033">
    <property type="entry name" value="RMD1-3"/>
    <property type="match status" value="1"/>
</dbReference>
<dbReference type="InterPro" id="IPR011990">
    <property type="entry name" value="TPR-like_helical_dom_sf"/>
</dbReference>
<evidence type="ECO:0000256" key="4">
    <source>
        <dbReference type="ARBA" id="ARBA00022737"/>
    </source>
</evidence>
<accession>A0A8J2RLZ1</accession>
<keyword evidence="9" id="KW-0175">Coiled coil</keyword>
<feature type="transmembrane region" description="Helical" evidence="10">
    <location>
        <begin position="12"/>
        <end position="32"/>
    </location>
</feature>
<name>A0A8J2RLZ1_9CRUS</name>
<keyword evidence="10" id="KW-0472">Membrane</keyword>
<dbReference type="PANTHER" id="PTHR16056">
    <property type="entry name" value="REGULATOR OF MICROTUBULE DYNAMICS PROTEIN"/>
    <property type="match status" value="1"/>
</dbReference>
<evidence type="ECO:0000256" key="7">
    <source>
        <dbReference type="ARBA" id="ARBA00039966"/>
    </source>
</evidence>
<evidence type="ECO:0000256" key="2">
    <source>
        <dbReference type="ARBA" id="ARBA00011375"/>
    </source>
</evidence>
<gene>
    <name evidence="11" type="ORF">DGAL_LOCUS4833</name>
</gene>
<keyword evidence="10" id="KW-1133">Transmembrane helix</keyword>
<keyword evidence="3" id="KW-0963">Cytoplasm</keyword>
<evidence type="ECO:0000256" key="6">
    <source>
        <dbReference type="ARBA" id="ARBA00023212"/>
    </source>
</evidence>
<protein>
    <recommendedName>
        <fullName evidence="7">Regulator of microtubule dynamics protein 1</fullName>
    </recommendedName>
    <alternativeName>
        <fullName evidence="8">Protein FAM82B</fullName>
    </alternativeName>
</protein>
<dbReference type="AlphaFoldDB" id="A0A8J2RLZ1"/>
<keyword evidence="5" id="KW-0802">TPR repeat</keyword>
<dbReference type="GO" id="GO:0097431">
    <property type="term" value="C:mitotic spindle pole"/>
    <property type="evidence" value="ECO:0007669"/>
    <property type="project" value="TreeGrafter"/>
</dbReference>
<keyword evidence="6" id="KW-0206">Cytoskeleton</keyword>
<proteinExistence type="predicted"/>
<dbReference type="Proteomes" id="UP000789390">
    <property type="component" value="Unassembled WGS sequence"/>
</dbReference>
<evidence type="ECO:0000256" key="10">
    <source>
        <dbReference type="SAM" id="Phobius"/>
    </source>
</evidence>
<dbReference type="SUPFAM" id="SSF48452">
    <property type="entry name" value="TPR-like"/>
    <property type="match status" value="1"/>
</dbReference>
<evidence type="ECO:0000256" key="3">
    <source>
        <dbReference type="ARBA" id="ARBA00022490"/>
    </source>
</evidence>
<dbReference type="GO" id="GO:0005876">
    <property type="term" value="C:spindle microtubule"/>
    <property type="evidence" value="ECO:0007669"/>
    <property type="project" value="TreeGrafter"/>
</dbReference>
<evidence type="ECO:0000256" key="1">
    <source>
        <dbReference type="ARBA" id="ARBA00004245"/>
    </source>
</evidence>